<keyword evidence="2" id="KW-0732">Signal</keyword>
<evidence type="ECO:0000256" key="2">
    <source>
        <dbReference type="SAM" id="SignalP"/>
    </source>
</evidence>
<gene>
    <name evidence="3" type="ORF">FHR90_002924</name>
</gene>
<dbReference type="RefSeq" id="WP_183275457.1">
    <property type="nucleotide sequence ID" value="NZ_JACHXV010000017.1"/>
</dbReference>
<reference evidence="3 4" key="1">
    <citation type="submission" date="2020-08" db="EMBL/GenBank/DDBJ databases">
        <title>Genomic Encyclopedia of Type Strains, Phase III (KMG-III): the genomes of soil and plant-associated and newly described type strains.</title>
        <authorList>
            <person name="Whitman W."/>
        </authorList>
    </citation>
    <scope>NUCLEOTIDE SEQUENCE [LARGE SCALE GENOMIC DNA]</scope>
    <source>
        <strain evidence="3 4">CECT 8088</strain>
    </source>
</reference>
<organism evidence="3 4">
    <name type="scientific">Endobacter medicaginis</name>
    <dbReference type="NCBI Taxonomy" id="1181271"/>
    <lineage>
        <taxon>Bacteria</taxon>
        <taxon>Pseudomonadati</taxon>
        <taxon>Pseudomonadota</taxon>
        <taxon>Alphaproteobacteria</taxon>
        <taxon>Acetobacterales</taxon>
        <taxon>Acetobacteraceae</taxon>
        <taxon>Endobacter</taxon>
    </lineage>
</organism>
<evidence type="ECO:0000313" key="4">
    <source>
        <dbReference type="Proteomes" id="UP000557688"/>
    </source>
</evidence>
<feature type="region of interest" description="Disordered" evidence="1">
    <location>
        <begin position="63"/>
        <end position="86"/>
    </location>
</feature>
<comment type="caution">
    <text evidence="3">The sequence shown here is derived from an EMBL/GenBank/DDBJ whole genome shotgun (WGS) entry which is preliminary data.</text>
</comment>
<feature type="signal peptide" evidence="2">
    <location>
        <begin position="1"/>
        <end position="28"/>
    </location>
</feature>
<sequence length="171" mass="16849">MGGLATRHYGAMALLAGLLLTGPRIAGAGTAVAQDVPPYDTGLLDHPAPPAASAPAAAPAAAAPGAAVPAPAPPETMTVPPHPDTVPGILGAARQLAASGQAVTASQLVEEAETRLLDRSVEVGTGSQPIETPLISALGAARRALDAGQTAEGTRILDDAIAHLPPIEPPQ</sequence>
<dbReference type="EMBL" id="JACHXV010000017">
    <property type="protein sequence ID" value="MBB3175077.1"/>
    <property type="molecule type" value="Genomic_DNA"/>
</dbReference>
<proteinExistence type="predicted"/>
<feature type="chain" id="PRO_5032858993" evidence="2">
    <location>
        <begin position="29"/>
        <end position="171"/>
    </location>
</feature>
<feature type="compositionally biased region" description="Pro residues" evidence="1">
    <location>
        <begin position="70"/>
        <end position="84"/>
    </location>
</feature>
<dbReference type="Proteomes" id="UP000557688">
    <property type="component" value="Unassembled WGS sequence"/>
</dbReference>
<evidence type="ECO:0000313" key="3">
    <source>
        <dbReference type="EMBL" id="MBB3175077.1"/>
    </source>
</evidence>
<accession>A0A839UYW3</accession>
<dbReference type="AlphaFoldDB" id="A0A839UYW3"/>
<protein>
    <submittedName>
        <fullName evidence="3">Uncharacterized protein</fullName>
    </submittedName>
</protein>
<evidence type="ECO:0000256" key="1">
    <source>
        <dbReference type="SAM" id="MobiDB-lite"/>
    </source>
</evidence>
<name>A0A839UYW3_9PROT</name>
<keyword evidence="4" id="KW-1185">Reference proteome</keyword>